<organism evidence="1 2">
    <name type="scientific">Bacteroides nordii CL02T12C05</name>
    <dbReference type="NCBI Taxonomy" id="997884"/>
    <lineage>
        <taxon>Bacteria</taxon>
        <taxon>Pseudomonadati</taxon>
        <taxon>Bacteroidota</taxon>
        <taxon>Bacteroidia</taxon>
        <taxon>Bacteroidales</taxon>
        <taxon>Bacteroidaceae</taxon>
        <taxon>Bacteroides</taxon>
    </lineage>
</organism>
<evidence type="ECO:0000313" key="1">
    <source>
        <dbReference type="EMBL" id="EIY44616.1"/>
    </source>
</evidence>
<keyword evidence="2" id="KW-1185">Reference proteome</keyword>
<dbReference type="Gene3D" id="3.40.50.2000">
    <property type="entry name" value="Glycogen Phosphorylase B"/>
    <property type="match status" value="1"/>
</dbReference>
<accession>I9RNV0</accession>
<dbReference type="eggNOG" id="COG0438">
    <property type="taxonomic scope" value="Bacteria"/>
</dbReference>
<name>I9RNV0_9BACE</name>
<dbReference type="RefSeq" id="WP_007487212.1">
    <property type="nucleotide sequence ID" value="NZ_JH724316.1"/>
</dbReference>
<dbReference type="EMBL" id="AGXS01000026">
    <property type="protein sequence ID" value="EIY44616.1"/>
    <property type="molecule type" value="Genomic_DNA"/>
</dbReference>
<dbReference type="AlphaFoldDB" id="I9RNV0"/>
<dbReference type="PATRIC" id="fig|997884.3.peg.4004"/>
<reference evidence="1 2" key="1">
    <citation type="submission" date="2012-02" db="EMBL/GenBank/DDBJ databases">
        <title>The Genome Sequence of Bacteroides nordii CL02T12C05.</title>
        <authorList>
            <consortium name="The Broad Institute Genome Sequencing Platform"/>
            <person name="Earl A."/>
            <person name="Ward D."/>
            <person name="Feldgarden M."/>
            <person name="Gevers D."/>
            <person name="Zitomersky N.L."/>
            <person name="Coyne M.J."/>
            <person name="Comstock L.E."/>
            <person name="Young S.K."/>
            <person name="Zeng Q."/>
            <person name="Gargeya S."/>
            <person name="Fitzgerald M."/>
            <person name="Haas B."/>
            <person name="Abouelleil A."/>
            <person name="Alvarado L."/>
            <person name="Arachchi H.M."/>
            <person name="Berlin A."/>
            <person name="Chapman S.B."/>
            <person name="Gearin G."/>
            <person name="Goldberg J."/>
            <person name="Griggs A."/>
            <person name="Gujja S."/>
            <person name="Hansen M."/>
            <person name="Heiman D."/>
            <person name="Howarth C."/>
            <person name="Larimer J."/>
            <person name="Lui A."/>
            <person name="MacDonald P.J.P."/>
            <person name="McCowen C."/>
            <person name="Montmayeur A."/>
            <person name="Murphy C."/>
            <person name="Neiman D."/>
            <person name="Pearson M."/>
            <person name="Priest M."/>
            <person name="Roberts A."/>
            <person name="Saif S."/>
            <person name="Shea T."/>
            <person name="Sisk P."/>
            <person name="Stolte C."/>
            <person name="Sykes S."/>
            <person name="Wortman J."/>
            <person name="Nusbaum C."/>
            <person name="Birren B."/>
        </authorList>
    </citation>
    <scope>NUCLEOTIDE SEQUENCE [LARGE SCALE GENOMIC DNA]</scope>
    <source>
        <strain evidence="1 2">CL02T12C05</strain>
    </source>
</reference>
<proteinExistence type="predicted"/>
<comment type="caution">
    <text evidence="1">The sequence shown here is derived from an EMBL/GenBank/DDBJ whole genome shotgun (WGS) entry which is preliminary data.</text>
</comment>
<evidence type="ECO:0000313" key="2">
    <source>
        <dbReference type="Proteomes" id="UP000003089"/>
    </source>
</evidence>
<protein>
    <recommendedName>
        <fullName evidence="3">Glycosyl transferase family 1 domain-containing protein</fullName>
    </recommendedName>
</protein>
<dbReference type="Proteomes" id="UP000003089">
    <property type="component" value="Unassembled WGS sequence"/>
</dbReference>
<dbReference type="SUPFAM" id="SSF53756">
    <property type="entry name" value="UDP-Glycosyltransferase/glycogen phosphorylase"/>
    <property type="match status" value="1"/>
</dbReference>
<gene>
    <name evidence="1" type="ORF">HMPREF1068_03903</name>
</gene>
<dbReference type="STRING" id="997884.HMPREF1068_03903"/>
<dbReference type="HOGENOM" id="CLU_050355_0_0_10"/>
<evidence type="ECO:0008006" key="3">
    <source>
        <dbReference type="Google" id="ProtNLM"/>
    </source>
</evidence>
<sequence length="428" mass="49032">MARILVTSIPAWSKSTGYDSFSTLFEGNREHEIANLYMRAELPDSEVCSQYFRILEGKVVKSVFWRNITTGSCVTVQSANDGNAELKAEKKRYAYFSKNRNSIFLLGRELAWKMGNWKSNELKAFLGDYHPDILVFPIESYIYFNRINEFIIDYCKPKRVIGILWDDNFTYKQNNKISYKIGRFFTRRSVKRLVKKCDEILTVCPKMKKECDSEFGINSTIVTKPIISLPSSLKPYTPTTPLRLIYTGKLNIGRDKAIMAIVRALKIINQNGCKAYIDIYTQTDLTDEQVRLLTVYGTSFLKGVIPQNQVKEEQAKSDILVFVEDIYDKHNKTARLSFSTKITDYLSQGRCILAIGPSDIASIEYFSEEKAAIVCNVEDEILKALQRVVDSSELLTEYAVNARLCGERNHSMLHIKTLFMEKLLGESL</sequence>